<evidence type="ECO:0000313" key="3">
    <source>
        <dbReference type="EMBL" id="CBL17879.1"/>
    </source>
</evidence>
<reference evidence="3" key="1">
    <citation type="submission" date="2010-03" db="EMBL/GenBank/DDBJ databases">
        <title>The genome sequence of Ruminococcus sp. 18P13.</title>
        <authorList>
            <consortium name="metaHIT consortium -- http://www.metahit.eu/"/>
            <person name="Pajon A."/>
            <person name="Turner K."/>
            <person name="Parkhill J."/>
            <person name="Bernalier A."/>
        </authorList>
    </citation>
    <scope>NUCLEOTIDE SEQUENCE [LARGE SCALE GENOMIC DNA]</scope>
    <source>
        <strain evidence="3">Type strain: 18P13</strain>
    </source>
</reference>
<dbReference type="KEGG" id="rch:RUM_18260"/>
<keyword evidence="1" id="KW-0433">Leucine-rich repeat</keyword>
<dbReference type="InterPro" id="IPR050836">
    <property type="entry name" value="SDS22/Internalin_LRR"/>
</dbReference>
<dbReference type="PANTHER" id="PTHR46652">
    <property type="entry name" value="LEUCINE-RICH REPEAT AND IQ DOMAIN-CONTAINING PROTEIN 1-RELATED"/>
    <property type="match status" value="1"/>
</dbReference>
<sequence length="263" mass="29759">MITWEHPDIQDKELFRQLYKIQAQEQGVLRRLFGKRELDPAWLKGLTELSLTGLQIKSFAFLRLCPNLKELELGRCDLTQVQDTGSYVQLADLTIAGETLPDPSFLYAFPNVTMLSLCDIRQFGDLSVLGGMDHLDTLSLIDTAAFDLYLLRDCEQLRMLSICATEDPAPFDFRDLAALKQLHALDLDGMGLTDLSLLAPLTQLRNLYVCSEGELYHAESLTQLNHLQNLILEGKNFTRDTINRLKERFSYVPTCMISAPDNG</sequence>
<reference evidence="3" key="2">
    <citation type="submission" date="2010-03" db="EMBL/GenBank/DDBJ databases">
        <authorList>
            <person name="Pajon A."/>
        </authorList>
    </citation>
    <scope>NUCLEOTIDE SEQUENCE</scope>
    <source>
        <strain evidence="3">Type strain: 18P13</strain>
    </source>
</reference>
<protein>
    <recommendedName>
        <fullName evidence="5">Leucine Rich Repeat</fullName>
    </recommendedName>
</protein>
<evidence type="ECO:0000256" key="1">
    <source>
        <dbReference type="ARBA" id="ARBA00022614"/>
    </source>
</evidence>
<dbReference type="SUPFAM" id="SSF52058">
    <property type="entry name" value="L domain-like"/>
    <property type="match status" value="1"/>
</dbReference>
<dbReference type="STRING" id="213810.RUM_18260"/>
<dbReference type="Proteomes" id="UP000007054">
    <property type="component" value="Chromosome"/>
</dbReference>
<dbReference type="HOGENOM" id="CLU_1057214_0_0_9"/>
<dbReference type="EMBL" id="FP929052">
    <property type="protein sequence ID" value="CBL17879.1"/>
    <property type="molecule type" value="Genomic_DNA"/>
</dbReference>
<keyword evidence="2" id="KW-0677">Repeat</keyword>
<evidence type="ECO:0000256" key="2">
    <source>
        <dbReference type="ARBA" id="ARBA00022737"/>
    </source>
</evidence>
<evidence type="ECO:0008006" key="5">
    <source>
        <dbReference type="Google" id="ProtNLM"/>
    </source>
</evidence>
<gene>
    <name evidence="3" type="ordered locus">RUM_18260</name>
</gene>
<proteinExistence type="predicted"/>
<keyword evidence="4" id="KW-1185">Reference proteome</keyword>
<dbReference type="RefSeq" id="WP_015558785.1">
    <property type="nucleotide sequence ID" value="NC_021039.1"/>
</dbReference>
<dbReference type="InterPro" id="IPR032675">
    <property type="entry name" value="LRR_dom_sf"/>
</dbReference>
<name>D4LE34_RUMC1</name>
<dbReference type="AlphaFoldDB" id="D4LE34"/>
<accession>D4LE34</accession>
<dbReference type="Gene3D" id="3.80.10.10">
    <property type="entry name" value="Ribonuclease Inhibitor"/>
    <property type="match status" value="1"/>
</dbReference>
<dbReference type="PANTHER" id="PTHR46652:SF3">
    <property type="entry name" value="LEUCINE-RICH REPEAT-CONTAINING PROTEIN 9"/>
    <property type="match status" value="1"/>
</dbReference>
<organism evidence="3 4">
    <name type="scientific">Ruminococcus champanellensis (strain DSM 18848 / JCM 17042 / KCTC 15320 / 18P13)</name>
    <dbReference type="NCBI Taxonomy" id="213810"/>
    <lineage>
        <taxon>Bacteria</taxon>
        <taxon>Bacillati</taxon>
        <taxon>Bacillota</taxon>
        <taxon>Clostridia</taxon>
        <taxon>Eubacteriales</taxon>
        <taxon>Oscillospiraceae</taxon>
        <taxon>Ruminococcus</taxon>
    </lineage>
</organism>
<evidence type="ECO:0000313" key="4">
    <source>
        <dbReference type="Proteomes" id="UP000007054"/>
    </source>
</evidence>
<dbReference type="BioCyc" id="RCHA213810:RUM_RS08855-MONOMER"/>
<dbReference type="GeneID" id="83156504"/>
<dbReference type="OrthoDB" id="9769930at2"/>
<dbReference type="PATRIC" id="fig|213810.4.peg.1722"/>